<proteinExistence type="predicted"/>
<accession>X4ZR41</accession>
<dbReference type="EMBL" id="CP004078">
    <property type="protein sequence ID" value="AHV98925.1"/>
    <property type="molecule type" value="Genomic_DNA"/>
</dbReference>
<name>X4ZR41_9BACL</name>
<protein>
    <submittedName>
        <fullName evidence="1">Transposase IS116/IS110/IS902 family protein</fullName>
    </submittedName>
</protein>
<keyword evidence="2" id="KW-1185">Reference proteome</keyword>
<dbReference type="AlphaFoldDB" id="X4ZR41"/>
<sequence length="51" mass="5986">MEAILERCARLDVHQETVVAFVLYENLDRKPTQEIRTFSTTTKGLLALYDW</sequence>
<dbReference type="HOGENOM" id="CLU_3101740_0_0_9"/>
<gene>
    <name evidence="1" type="ORF">PSAB_20170</name>
</gene>
<dbReference type="KEGG" id="psab:PSAB_20170"/>
<evidence type="ECO:0000313" key="2">
    <source>
        <dbReference type="Proteomes" id="UP000019772"/>
    </source>
</evidence>
<reference evidence="1 2" key="1">
    <citation type="journal article" date="2014" name="PLoS Genet.">
        <title>Comparative Genomic Analysis of N2-Fixing and Non-N2-Fixing Paenibacillus spp.: Organization, Evolution and Expression of the Nitrogen Fixation Genes.</title>
        <authorList>
            <person name="Xie J.B."/>
            <person name="Du Z."/>
            <person name="Bai L."/>
            <person name="Tian C."/>
            <person name="Zhang Y."/>
            <person name="Xie J.Y."/>
            <person name="Wang T."/>
            <person name="Liu X."/>
            <person name="Chen X."/>
            <person name="Cheng Q."/>
            <person name="Chen S."/>
            <person name="Li J."/>
        </authorList>
    </citation>
    <scope>NUCLEOTIDE SEQUENCE [LARGE SCALE GENOMIC DNA]</scope>
    <source>
        <strain evidence="1 2">T27</strain>
    </source>
</reference>
<dbReference type="Proteomes" id="UP000019772">
    <property type="component" value="Chromosome"/>
</dbReference>
<dbReference type="eggNOG" id="COG3547">
    <property type="taxonomic scope" value="Bacteria"/>
</dbReference>
<evidence type="ECO:0000313" key="1">
    <source>
        <dbReference type="EMBL" id="AHV98925.1"/>
    </source>
</evidence>
<organism evidence="1 2">
    <name type="scientific">Paenibacillus sabinae T27</name>
    <dbReference type="NCBI Taxonomy" id="1268072"/>
    <lineage>
        <taxon>Bacteria</taxon>
        <taxon>Bacillati</taxon>
        <taxon>Bacillota</taxon>
        <taxon>Bacilli</taxon>
        <taxon>Bacillales</taxon>
        <taxon>Paenibacillaceae</taxon>
        <taxon>Paenibacillus</taxon>
    </lineage>
</organism>